<dbReference type="SUPFAM" id="SSF53300">
    <property type="entry name" value="vWA-like"/>
    <property type="match status" value="1"/>
</dbReference>
<dbReference type="PANTHER" id="PTHR24020:SF87">
    <property type="entry name" value="COLLAGEN ALPHA-1(VI) CHAIN-LIKE"/>
    <property type="match status" value="1"/>
</dbReference>
<protein>
    <submittedName>
        <fullName evidence="3">von Willebrand factor type A domain protein</fullName>
    </submittedName>
</protein>
<dbReference type="Proteomes" id="UP000316598">
    <property type="component" value="Unassembled WGS sequence"/>
</dbReference>
<dbReference type="CDD" id="cd00198">
    <property type="entry name" value="vWFA"/>
    <property type="match status" value="1"/>
</dbReference>
<dbReference type="Pfam" id="PF00092">
    <property type="entry name" value="VWA"/>
    <property type="match status" value="1"/>
</dbReference>
<reference evidence="3 4" key="1">
    <citation type="submission" date="2019-02" db="EMBL/GenBank/DDBJ databases">
        <title>Deep-cultivation of Planctomycetes and their phenomic and genomic characterization uncovers novel biology.</title>
        <authorList>
            <person name="Wiegand S."/>
            <person name="Jogler M."/>
            <person name="Boedeker C."/>
            <person name="Pinto D."/>
            <person name="Vollmers J."/>
            <person name="Rivas-Marin E."/>
            <person name="Kohn T."/>
            <person name="Peeters S.H."/>
            <person name="Heuer A."/>
            <person name="Rast P."/>
            <person name="Oberbeckmann S."/>
            <person name="Bunk B."/>
            <person name="Jeske O."/>
            <person name="Meyerdierks A."/>
            <person name="Storesund J.E."/>
            <person name="Kallscheuer N."/>
            <person name="Luecker S."/>
            <person name="Lage O.M."/>
            <person name="Pohl T."/>
            <person name="Merkel B.J."/>
            <person name="Hornburger P."/>
            <person name="Mueller R.-W."/>
            <person name="Bruemmer F."/>
            <person name="Labrenz M."/>
            <person name="Spormann A.M."/>
            <person name="Op Den Camp H."/>
            <person name="Overmann J."/>
            <person name="Amann R."/>
            <person name="Jetten M.S.M."/>
            <person name="Mascher T."/>
            <person name="Medema M.H."/>
            <person name="Devos D.P."/>
            <person name="Kaster A.-K."/>
            <person name="Ovreas L."/>
            <person name="Rohde M."/>
            <person name="Galperin M.Y."/>
            <person name="Jogler C."/>
        </authorList>
    </citation>
    <scope>NUCLEOTIDE SEQUENCE [LARGE SCALE GENOMIC DNA]</scope>
    <source>
        <strain evidence="3 4">Pla22</strain>
    </source>
</reference>
<dbReference type="OrthoDB" id="242905at2"/>
<dbReference type="SMART" id="SM00327">
    <property type="entry name" value="VWA"/>
    <property type="match status" value="1"/>
</dbReference>
<gene>
    <name evidence="3" type="ORF">Pla22_49410</name>
</gene>
<dbReference type="AlphaFoldDB" id="A0A5C5WGF7"/>
<evidence type="ECO:0000313" key="3">
    <source>
        <dbReference type="EMBL" id="TWT49740.1"/>
    </source>
</evidence>
<dbReference type="PANTHER" id="PTHR24020">
    <property type="entry name" value="COLLAGEN ALPHA"/>
    <property type="match status" value="1"/>
</dbReference>
<dbReference type="Gene3D" id="3.40.50.410">
    <property type="entry name" value="von Willebrand factor, type A domain"/>
    <property type="match status" value="1"/>
</dbReference>
<accession>A0A5C5WGF7</accession>
<proteinExistence type="predicted"/>
<dbReference type="PROSITE" id="PS50234">
    <property type="entry name" value="VWFA"/>
    <property type="match status" value="1"/>
</dbReference>
<dbReference type="EMBL" id="SJPI01000003">
    <property type="protein sequence ID" value="TWT49740.1"/>
    <property type="molecule type" value="Genomic_DNA"/>
</dbReference>
<keyword evidence="4" id="KW-1185">Reference proteome</keyword>
<keyword evidence="1" id="KW-1133">Transmembrane helix</keyword>
<dbReference type="InterPro" id="IPR036465">
    <property type="entry name" value="vWFA_dom_sf"/>
</dbReference>
<dbReference type="Pfam" id="PF13400">
    <property type="entry name" value="Tad"/>
    <property type="match status" value="1"/>
</dbReference>
<evidence type="ECO:0000313" key="4">
    <source>
        <dbReference type="Proteomes" id="UP000316598"/>
    </source>
</evidence>
<name>A0A5C5WGF7_9BACT</name>
<dbReference type="RefSeq" id="WP_146517280.1">
    <property type="nucleotide sequence ID" value="NZ_SJPI01000003.1"/>
</dbReference>
<feature type="transmembrane region" description="Helical" evidence="1">
    <location>
        <begin position="21"/>
        <end position="45"/>
    </location>
</feature>
<comment type="caution">
    <text evidence="3">The sequence shown here is derived from an EMBL/GenBank/DDBJ whole genome shotgun (WGS) entry which is preliminary data.</text>
</comment>
<keyword evidence="1" id="KW-0472">Membrane</keyword>
<sequence>MHTSVPSPHHSSNANRNRSGATIALVVILLPVLFAISALAINVAYIESANTEIQIATDAAVRAAGRTYALTGDQDASLVAAQEAAARNPIGDYVLPISAGDLDFGVSDRDDVDSAYQFTNSGSGNSVRLTTRALSSGAVAGMPTVFPFFGDSFVIRPERTAICTQGVIDIALVVDRSGSMAYSADEVAVYPPAPASAPADWDFGDPVPPNARWIDLIASVQAFIDELDASPQTELLSLSTYNNSSATPTKLGDNYADVVAALNTISMNFEAGGTNIGQGMYEALAAVNDSTHGRDHASKVVLLMTDGVHNYGTHPKSAAYSLANSGVTLFAITFSDEADQATMQDVAEMCGGEHFHAINAAQLKEAFQKIARRLPTLITQ</sequence>
<dbReference type="InterPro" id="IPR050525">
    <property type="entry name" value="ECM_Assembly_Org"/>
</dbReference>
<dbReference type="InterPro" id="IPR002035">
    <property type="entry name" value="VWF_A"/>
</dbReference>
<organism evidence="3 4">
    <name type="scientific">Rubripirellula amarantea</name>
    <dbReference type="NCBI Taxonomy" id="2527999"/>
    <lineage>
        <taxon>Bacteria</taxon>
        <taxon>Pseudomonadati</taxon>
        <taxon>Planctomycetota</taxon>
        <taxon>Planctomycetia</taxon>
        <taxon>Pirellulales</taxon>
        <taxon>Pirellulaceae</taxon>
        <taxon>Rubripirellula</taxon>
    </lineage>
</organism>
<dbReference type="InterPro" id="IPR028087">
    <property type="entry name" value="Tad_N"/>
</dbReference>
<evidence type="ECO:0000259" key="2">
    <source>
        <dbReference type="PROSITE" id="PS50234"/>
    </source>
</evidence>
<evidence type="ECO:0000256" key="1">
    <source>
        <dbReference type="SAM" id="Phobius"/>
    </source>
</evidence>
<keyword evidence="1" id="KW-0812">Transmembrane</keyword>
<feature type="domain" description="VWFA" evidence="2">
    <location>
        <begin position="169"/>
        <end position="374"/>
    </location>
</feature>